<organism evidence="7 8">
    <name type="scientific">Pseudomonas mangiferae</name>
    <dbReference type="NCBI Taxonomy" id="2593654"/>
    <lineage>
        <taxon>Bacteria</taxon>
        <taxon>Pseudomonadati</taxon>
        <taxon>Pseudomonadota</taxon>
        <taxon>Gammaproteobacteria</taxon>
        <taxon>Pseudomonadales</taxon>
        <taxon>Pseudomonadaceae</taxon>
        <taxon>Pseudomonas</taxon>
    </lineage>
</organism>
<evidence type="ECO:0000256" key="5">
    <source>
        <dbReference type="ARBA" id="ARBA00023033"/>
    </source>
</evidence>
<dbReference type="Pfam" id="PF01494">
    <property type="entry name" value="FAD_binding_3"/>
    <property type="match status" value="1"/>
</dbReference>
<gene>
    <name evidence="7" type="ORF">FM069_08710</name>
</gene>
<keyword evidence="3" id="KW-0274">FAD</keyword>
<sequence>MNRPLRVGIVGAGIGGVTLARALGQAGIEYRIFERAPAFGEIGAGVQMTPNAVKVLKALGLEAELQRVGFLPQAMVGRNWKTARELFRTPLRASCPALYGADFYHVHRADLHALLAKDIPPEQARLGVSCIGLVQDACSAIARFDDGSEYEADLIVGADGVRSVIREALWGQEEAQYTGHMCWRALVPVDRHPLPFVSPDSNFWMGPKGHVVTYYVKGGAAVNIVAVNESAAWVEESWNAKSTQAELLKGFEGWHADLIELFQRTDPNAIYKWGLFDRDPMSAWSRGRATVLGDAAHPMLPFLSQGAAMAIEDSYVLAQSLRHYGAEHLTEALQAYERERRPRTSRVQLEARERGRTYHLPSTWSQLKRDLTYRWRQLINPNAVGIQANWVYEYDARTCGERFAPVKPAPVAAEEVLA</sequence>
<dbReference type="EMBL" id="VJOY01000005">
    <property type="protein sequence ID" value="TRX75172.1"/>
    <property type="molecule type" value="Genomic_DNA"/>
</dbReference>
<dbReference type="Gene3D" id="3.50.50.60">
    <property type="entry name" value="FAD/NAD(P)-binding domain"/>
    <property type="match status" value="1"/>
</dbReference>
<evidence type="ECO:0000256" key="3">
    <source>
        <dbReference type="ARBA" id="ARBA00022827"/>
    </source>
</evidence>
<dbReference type="PRINTS" id="PR00420">
    <property type="entry name" value="RNGMNOXGNASE"/>
</dbReference>
<feature type="domain" description="FAD-binding" evidence="6">
    <location>
        <begin position="6"/>
        <end position="347"/>
    </location>
</feature>
<keyword evidence="8" id="KW-1185">Reference proteome</keyword>
<protein>
    <submittedName>
        <fullName evidence="7">Salicylate 1-monooxygenase</fullName>
    </submittedName>
</protein>
<evidence type="ECO:0000256" key="2">
    <source>
        <dbReference type="ARBA" id="ARBA00022630"/>
    </source>
</evidence>
<dbReference type="PANTHER" id="PTHR13789">
    <property type="entry name" value="MONOOXYGENASE"/>
    <property type="match status" value="1"/>
</dbReference>
<evidence type="ECO:0000259" key="6">
    <source>
        <dbReference type="Pfam" id="PF01494"/>
    </source>
</evidence>
<dbReference type="GO" id="GO:0071949">
    <property type="term" value="F:FAD binding"/>
    <property type="evidence" value="ECO:0007669"/>
    <property type="project" value="InterPro"/>
</dbReference>
<dbReference type="RefSeq" id="WP_143487908.1">
    <property type="nucleotide sequence ID" value="NZ_VJOY01000005.1"/>
</dbReference>
<dbReference type="Proteomes" id="UP000315235">
    <property type="component" value="Unassembled WGS sequence"/>
</dbReference>
<proteinExistence type="predicted"/>
<evidence type="ECO:0000256" key="1">
    <source>
        <dbReference type="ARBA" id="ARBA00001974"/>
    </source>
</evidence>
<accession>A0A553H0A7</accession>
<dbReference type="SUPFAM" id="SSF54373">
    <property type="entry name" value="FAD-linked reductases, C-terminal domain"/>
    <property type="match status" value="1"/>
</dbReference>
<keyword evidence="4" id="KW-0560">Oxidoreductase</keyword>
<evidence type="ECO:0000313" key="7">
    <source>
        <dbReference type="EMBL" id="TRX75172.1"/>
    </source>
</evidence>
<dbReference type="InterPro" id="IPR050493">
    <property type="entry name" value="FAD-dep_Monooxygenase_BioMet"/>
</dbReference>
<keyword evidence="5 7" id="KW-0503">Monooxygenase</keyword>
<keyword evidence="2" id="KW-0285">Flavoprotein</keyword>
<comment type="cofactor">
    <cofactor evidence="1">
        <name>FAD</name>
        <dbReference type="ChEBI" id="CHEBI:57692"/>
    </cofactor>
</comment>
<dbReference type="OrthoDB" id="9782160at2"/>
<dbReference type="PANTHER" id="PTHR13789:SF318">
    <property type="entry name" value="GERANYLGERANYL DIPHOSPHATE REDUCTASE"/>
    <property type="match status" value="1"/>
</dbReference>
<reference evidence="7 8" key="1">
    <citation type="submission" date="2019-07" db="EMBL/GenBank/DDBJ databases">
        <title>Pseudomonas mangiferae sp. nov., isolated from bark of mango tree in Thailand.</title>
        <authorList>
            <person name="Srisuk N."/>
            <person name="Anurat P."/>
        </authorList>
    </citation>
    <scope>NUCLEOTIDE SEQUENCE [LARGE SCALE GENOMIC DNA]</scope>
    <source>
        <strain evidence="7 8">DMKU_BBB3-04</strain>
    </source>
</reference>
<evidence type="ECO:0000256" key="4">
    <source>
        <dbReference type="ARBA" id="ARBA00023002"/>
    </source>
</evidence>
<dbReference type="InterPro" id="IPR036188">
    <property type="entry name" value="FAD/NAD-bd_sf"/>
</dbReference>
<dbReference type="SUPFAM" id="SSF51905">
    <property type="entry name" value="FAD/NAD(P)-binding domain"/>
    <property type="match status" value="1"/>
</dbReference>
<name>A0A553H0A7_9PSED</name>
<evidence type="ECO:0000313" key="8">
    <source>
        <dbReference type="Proteomes" id="UP000315235"/>
    </source>
</evidence>
<comment type="caution">
    <text evidence="7">The sequence shown here is derived from an EMBL/GenBank/DDBJ whole genome shotgun (WGS) entry which is preliminary data.</text>
</comment>
<dbReference type="GO" id="GO:0004497">
    <property type="term" value="F:monooxygenase activity"/>
    <property type="evidence" value="ECO:0007669"/>
    <property type="project" value="UniProtKB-KW"/>
</dbReference>
<dbReference type="InterPro" id="IPR002938">
    <property type="entry name" value="FAD-bd"/>
</dbReference>
<dbReference type="AlphaFoldDB" id="A0A553H0A7"/>